<feature type="coiled-coil region" evidence="1">
    <location>
        <begin position="5"/>
        <end position="61"/>
    </location>
</feature>
<dbReference type="EMBL" id="CAWUFR010000116">
    <property type="protein sequence ID" value="CAK6968210.1"/>
    <property type="molecule type" value="Genomic_DNA"/>
</dbReference>
<protein>
    <submittedName>
        <fullName evidence="2">Unnamed protein product</fullName>
    </submittedName>
</protein>
<evidence type="ECO:0000313" key="3">
    <source>
        <dbReference type="Proteomes" id="UP001314229"/>
    </source>
</evidence>
<evidence type="ECO:0000256" key="1">
    <source>
        <dbReference type="SAM" id="Coils"/>
    </source>
</evidence>
<proteinExistence type="predicted"/>
<dbReference type="AlphaFoldDB" id="A0AAV1P9Y6"/>
<evidence type="ECO:0000313" key="2">
    <source>
        <dbReference type="EMBL" id="CAK6968210.1"/>
    </source>
</evidence>
<keyword evidence="1" id="KW-0175">Coiled coil</keyword>
<gene>
    <name evidence="2" type="ORF">FSCOSCO3_A006040</name>
</gene>
<comment type="caution">
    <text evidence="2">The sequence shown here is derived from an EMBL/GenBank/DDBJ whole genome shotgun (WGS) entry which is preliminary data.</text>
</comment>
<feature type="non-terminal residue" evidence="2">
    <location>
        <position position="61"/>
    </location>
</feature>
<accession>A0AAV1P9Y6</accession>
<keyword evidence="3" id="KW-1185">Reference proteome</keyword>
<reference evidence="2 3" key="1">
    <citation type="submission" date="2024-01" db="EMBL/GenBank/DDBJ databases">
        <authorList>
            <person name="Alioto T."/>
            <person name="Alioto T."/>
            <person name="Gomez Garrido J."/>
        </authorList>
    </citation>
    <scope>NUCLEOTIDE SEQUENCE [LARGE SCALE GENOMIC DNA]</scope>
</reference>
<organism evidence="2 3">
    <name type="scientific">Scomber scombrus</name>
    <name type="common">Atlantic mackerel</name>
    <name type="synonym">Scomber vernalis</name>
    <dbReference type="NCBI Taxonomy" id="13677"/>
    <lineage>
        <taxon>Eukaryota</taxon>
        <taxon>Metazoa</taxon>
        <taxon>Chordata</taxon>
        <taxon>Craniata</taxon>
        <taxon>Vertebrata</taxon>
        <taxon>Euteleostomi</taxon>
        <taxon>Actinopterygii</taxon>
        <taxon>Neopterygii</taxon>
        <taxon>Teleostei</taxon>
        <taxon>Neoteleostei</taxon>
        <taxon>Acanthomorphata</taxon>
        <taxon>Pelagiaria</taxon>
        <taxon>Scombriformes</taxon>
        <taxon>Scombridae</taxon>
        <taxon>Scomber</taxon>
    </lineage>
</organism>
<sequence>MADGQDETEKLLNKLLDAIKETKEDLTEHIDKKTNDIQAKLTKIESSISTLSEEIQEMETR</sequence>
<name>A0AAV1P9Y6_SCOSC</name>
<dbReference type="Proteomes" id="UP001314229">
    <property type="component" value="Unassembled WGS sequence"/>
</dbReference>